<evidence type="ECO:0000259" key="5">
    <source>
        <dbReference type="PROSITE" id="PS50111"/>
    </source>
</evidence>
<dbReference type="AlphaFoldDB" id="A0A8J7FW16"/>
<accession>A0A8J7FW16</accession>
<evidence type="ECO:0000256" key="1">
    <source>
        <dbReference type="ARBA" id="ARBA00004370"/>
    </source>
</evidence>
<dbReference type="EMBL" id="JADEYS010000015">
    <property type="protein sequence ID" value="MBE9398520.1"/>
    <property type="molecule type" value="Genomic_DNA"/>
</dbReference>
<dbReference type="RefSeq" id="WP_193954154.1">
    <property type="nucleotide sequence ID" value="NZ_JADEYS010000015.1"/>
</dbReference>
<feature type="domain" description="Methyl-accepting transducer" evidence="5">
    <location>
        <begin position="142"/>
        <end position="378"/>
    </location>
</feature>
<dbReference type="PANTHER" id="PTHR32089">
    <property type="entry name" value="METHYL-ACCEPTING CHEMOTAXIS PROTEIN MCPB"/>
    <property type="match status" value="1"/>
</dbReference>
<dbReference type="GO" id="GO:0007165">
    <property type="term" value="P:signal transduction"/>
    <property type="evidence" value="ECO:0007669"/>
    <property type="project" value="UniProtKB-KW"/>
</dbReference>
<keyword evidence="4" id="KW-1133">Transmembrane helix</keyword>
<dbReference type="GO" id="GO:0016020">
    <property type="term" value="C:membrane"/>
    <property type="evidence" value="ECO:0007669"/>
    <property type="project" value="UniProtKB-SubCell"/>
</dbReference>
<dbReference type="InterPro" id="IPR004089">
    <property type="entry name" value="MCPsignal_dom"/>
</dbReference>
<feature type="transmembrane region" description="Helical" evidence="4">
    <location>
        <begin position="39"/>
        <end position="65"/>
    </location>
</feature>
<comment type="subcellular location">
    <subcellularLocation>
        <location evidence="1">Membrane</location>
    </subcellularLocation>
</comment>
<reference evidence="6" key="1">
    <citation type="submission" date="2020-10" db="EMBL/GenBank/DDBJ databases">
        <title>Bacterium isolated from coastal waters sediment.</title>
        <authorList>
            <person name="Chen R.-J."/>
            <person name="Lu D.-C."/>
            <person name="Zhu K.-L."/>
            <person name="Du Z.-J."/>
        </authorList>
    </citation>
    <scope>NUCLEOTIDE SEQUENCE</scope>
    <source>
        <strain evidence="6">N1Y112</strain>
    </source>
</reference>
<dbReference type="SUPFAM" id="SSF58104">
    <property type="entry name" value="Methyl-accepting chemotaxis protein (MCP) signaling domain"/>
    <property type="match status" value="1"/>
</dbReference>
<dbReference type="Gene3D" id="1.10.287.950">
    <property type="entry name" value="Methyl-accepting chemotaxis protein"/>
    <property type="match status" value="1"/>
</dbReference>
<name>A0A8J7FW16_9GAMM</name>
<evidence type="ECO:0000313" key="7">
    <source>
        <dbReference type="Proteomes" id="UP000640333"/>
    </source>
</evidence>
<dbReference type="SMART" id="SM00283">
    <property type="entry name" value="MA"/>
    <property type="match status" value="1"/>
</dbReference>
<dbReference type="PANTHER" id="PTHR32089:SF112">
    <property type="entry name" value="LYSOZYME-LIKE PROTEIN-RELATED"/>
    <property type="match status" value="1"/>
</dbReference>
<gene>
    <name evidence="6" type="ORF">IOQ59_14760</name>
</gene>
<evidence type="ECO:0000256" key="2">
    <source>
        <dbReference type="ARBA" id="ARBA00023224"/>
    </source>
</evidence>
<evidence type="ECO:0000256" key="4">
    <source>
        <dbReference type="SAM" id="Phobius"/>
    </source>
</evidence>
<feature type="transmembrane region" description="Helical" evidence="4">
    <location>
        <begin position="71"/>
        <end position="91"/>
    </location>
</feature>
<keyword evidence="2 3" id="KW-0807">Transducer</keyword>
<dbReference type="GO" id="GO:0006935">
    <property type="term" value="P:chemotaxis"/>
    <property type="evidence" value="ECO:0007669"/>
    <property type="project" value="UniProtKB-ARBA"/>
</dbReference>
<evidence type="ECO:0000313" key="6">
    <source>
        <dbReference type="EMBL" id="MBE9398520.1"/>
    </source>
</evidence>
<comment type="caution">
    <text evidence="6">The sequence shown here is derived from an EMBL/GenBank/DDBJ whole genome shotgun (WGS) entry which is preliminary data.</text>
</comment>
<evidence type="ECO:0000256" key="3">
    <source>
        <dbReference type="PROSITE-ProRule" id="PRU00284"/>
    </source>
</evidence>
<sequence>MRQQNPTFSIHKQVLERFVHRITQMPCLGMNAMLRPVQLLIEAGGIRLIGSLMTLLLMSSITLILLSMSHLFSLLAITLLAYLSFGLLILLRQDLVKLTDHLNGDMQSGLEPTLNGPLKPLAISINHALLEVHRNVNESHAVVDEISHSVTELSHNASHVARNTDQQSHATASTAAAVTQISHSVEDVTRCITETQASAQAARELSKEGISALIPARKEVEEVAQLAGETSRLVSELKTRSDNISTMSEFIRDLSDQTNLLSLNAAIEAARAGEHGRGFSVVAEEVRALAQRSHTASVEISNVIGAVQQQMTGLCVQMDNVVASSDRCVASTTQVESFLKDITVRTETVSDEISQVAVAVQQQENATRDISEHIEKVAVVAESNSLMASETARVAHHIATLTQANTGNRSSGEPA</sequence>
<keyword evidence="4" id="KW-0472">Membrane</keyword>
<dbReference type="Pfam" id="PF00015">
    <property type="entry name" value="MCPsignal"/>
    <property type="match status" value="1"/>
</dbReference>
<keyword evidence="7" id="KW-1185">Reference proteome</keyword>
<dbReference type="PROSITE" id="PS50111">
    <property type="entry name" value="CHEMOTAXIS_TRANSDUC_2"/>
    <property type="match status" value="1"/>
</dbReference>
<organism evidence="6 7">
    <name type="scientific">Pontibacterium sinense</name>
    <dbReference type="NCBI Taxonomy" id="2781979"/>
    <lineage>
        <taxon>Bacteria</taxon>
        <taxon>Pseudomonadati</taxon>
        <taxon>Pseudomonadota</taxon>
        <taxon>Gammaproteobacteria</taxon>
        <taxon>Oceanospirillales</taxon>
        <taxon>Oceanospirillaceae</taxon>
        <taxon>Pontibacterium</taxon>
    </lineage>
</organism>
<proteinExistence type="predicted"/>
<keyword evidence="4" id="KW-0812">Transmembrane</keyword>
<dbReference type="Proteomes" id="UP000640333">
    <property type="component" value="Unassembled WGS sequence"/>
</dbReference>
<protein>
    <submittedName>
        <fullName evidence="6">Methyl-accepting chemotaxis protein</fullName>
    </submittedName>
</protein>